<proteinExistence type="predicted"/>
<accession>E4XUW3</accession>
<dbReference type="EMBL" id="FN653192">
    <property type="protein sequence ID" value="CBY13510.1"/>
    <property type="molecule type" value="Genomic_DNA"/>
</dbReference>
<sequence length="631" mass="73415">MKTLKEGDKTAELLLWTKQVCETIDYDTQDELFNKILLRTSDIIAKLRKDKTTISPSMKAGIVFRIRRIETITNFIRKAVPQYAMDVVAISIPETREIMKLNEMELEAPELKTTLSDVALIPSLAQRIIDDRNNEKVHQQFGKAWDTLWNEITSGTTALERGLYCKAVSVIEGPMDEGKIERAMKRIFGDAEHNRKAVANWYASRKEIQCNSAIEAKKWQLRPIPERNDTEETESTEEQTKYVIPGHCSYELKWSAAEIFSKRKFNTDAIKEDKILTLDKKNGAKTKRFLERKDIFGLSNPDKFDDIDRRPEAGYEITPRRLTFQEKRGMKYIMVKKWTNFALWNPKYTITKITDSQMLKFWDRSYKALVERMTTELEKREEKWYNSLEQITLGFTIERPGNEVGSSCLQQMWRNMLKHPDDDQYISEMQKGLTLFSQKARQENMEYIRTQIDEGCSLESVLAADQKLGQHMDIKAIMEGLENDNRYKKMNEIYELIYRYTDRKELNKISVGKPWGEPARGNQIARLNGVERVKQSNWTCKEGNNDCIGLAMTWICKDTEVLNTACESTCLPVLKITQGKPMEYKELESSARMTSNNQDVEQYTSDIDLETMSTPEMPSKPNPAKRQREQR</sequence>
<gene>
    <name evidence="2" type="ORF">GSOID_T00004828001</name>
</gene>
<dbReference type="InParanoid" id="E4XUW3"/>
<feature type="region of interest" description="Disordered" evidence="1">
    <location>
        <begin position="588"/>
        <end position="631"/>
    </location>
</feature>
<name>E4XUW3_OIKDI</name>
<organism evidence="2">
    <name type="scientific">Oikopleura dioica</name>
    <name type="common">Tunicate</name>
    <dbReference type="NCBI Taxonomy" id="34765"/>
    <lineage>
        <taxon>Eukaryota</taxon>
        <taxon>Metazoa</taxon>
        <taxon>Chordata</taxon>
        <taxon>Tunicata</taxon>
        <taxon>Appendicularia</taxon>
        <taxon>Copelata</taxon>
        <taxon>Oikopleuridae</taxon>
        <taxon>Oikopleura</taxon>
    </lineage>
</organism>
<reference evidence="2" key="1">
    <citation type="journal article" date="2010" name="Science">
        <title>Plasticity of animal genome architecture unmasked by rapid evolution of a pelagic tunicate.</title>
        <authorList>
            <person name="Denoeud F."/>
            <person name="Henriet S."/>
            <person name="Mungpakdee S."/>
            <person name="Aury J.M."/>
            <person name="Da Silva C."/>
            <person name="Brinkmann H."/>
            <person name="Mikhaleva J."/>
            <person name="Olsen L.C."/>
            <person name="Jubin C."/>
            <person name="Canestro C."/>
            <person name="Bouquet J.M."/>
            <person name="Danks G."/>
            <person name="Poulain J."/>
            <person name="Campsteijn C."/>
            <person name="Adamski M."/>
            <person name="Cross I."/>
            <person name="Yadetie F."/>
            <person name="Muffato M."/>
            <person name="Louis A."/>
            <person name="Butcher S."/>
            <person name="Tsagkogeorga G."/>
            <person name="Konrad A."/>
            <person name="Singh S."/>
            <person name="Jensen M.F."/>
            <person name="Cong E.H."/>
            <person name="Eikeseth-Otteraa H."/>
            <person name="Noel B."/>
            <person name="Anthouard V."/>
            <person name="Porcel B.M."/>
            <person name="Kachouri-Lafond R."/>
            <person name="Nishino A."/>
            <person name="Ugolini M."/>
            <person name="Chourrout P."/>
            <person name="Nishida H."/>
            <person name="Aasland R."/>
            <person name="Huzurbazar S."/>
            <person name="Westhof E."/>
            <person name="Delsuc F."/>
            <person name="Lehrach H."/>
            <person name="Reinhardt R."/>
            <person name="Weissenbach J."/>
            <person name="Roy S.W."/>
            <person name="Artiguenave F."/>
            <person name="Postlethwait J.H."/>
            <person name="Manak J.R."/>
            <person name="Thompson E.M."/>
            <person name="Jaillon O."/>
            <person name="Du Pasquier L."/>
            <person name="Boudinot P."/>
            <person name="Liberles D.A."/>
            <person name="Volff J.N."/>
            <person name="Philippe H."/>
            <person name="Lenhard B."/>
            <person name="Roest Crollius H."/>
            <person name="Wincker P."/>
            <person name="Chourrout D."/>
        </authorList>
    </citation>
    <scope>NUCLEOTIDE SEQUENCE [LARGE SCALE GENOMIC DNA]</scope>
</reference>
<feature type="compositionally biased region" description="Polar residues" evidence="1">
    <location>
        <begin position="591"/>
        <end position="616"/>
    </location>
</feature>
<evidence type="ECO:0000256" key="1">
    <source>
        <dbReference type="SAM" id="MobiDB-lite"/>
    </source>
</evidence>
<evidence type="ECO:0000313" key="3">
    <source>
        <dbReference type="Proteomes" id="UP000001307"/>
    </source>
</evidence>
<protein>
    <submittedName>
        <fullName evidence="2">Uncharacterized protein</fullName>
    </submittedName>
</protein>
<dbReference type="AlphaFoldDB" id="E4XUW3"/>
<keyword evidence="3" id="KW-1185">Reference proteome</keyword>
<evidence type="ECO:0000313" key="2">
    <source>
        <dbReference type="EMBL" id="CBY13510.1"/>
    </source>
</evidence>
<dbReference type="Proteomes" id="UP000001307">
    <property type="component" value="Unassembled WGS sequence"/>
</dbReference>